<proteinExistence type="predicted"/>
<dbReference type="NCBIfam" id="NF046040">
    <property type="entry name" value="RelB_antitoxin"/>
    <property type="match status" value="1"/>
</dbReference>
<protein>
    <submittedName>
        <fullName evidence="1">CopG family transcriptional regulator</fullName>
    </submittedName>
</protein>
<evidence type="ECO:0000313" key="1">
    <source>
        <dbReference type="EMBL" id="AEC01429.1"/>
    </source>
</evidence>
<gene>
    <name evidence="1" type="ordered locus">Spico_0192</name>
</gene>
<dbReference type="Pfam" id="PF19807">
    <property type="entry name" value="DUF6290"/>
    <property type="match status" value="1"/>
</dbReference>
<dbReference type="EMBL" id="CP002659">
    <property type="protein sequence ID" value="AEC01429.1"/>
    <property type="molecule type" value="Genomic_DNA"/>
</dbReference>
<dbReference type="OrthoDB" id="95663at2"/>
<dbReference type="KEGG" id="scc:Spico_0192"/>
<dbReference type="Proteomes" id="UP000007939">
    <property type="component" value="Chromosome"/>
</dbReference>
<organism evidence="1 2">
    <name type="scientific">Parasphaerochaeta coccoides (strain ATCC BAA-1237 / DSM 17374 / SPN1)</name>
    <name type="common">Sphaerochaeta coccoides</name>
    <dbReference type="NCBI Taxonomy" id="760011"/>
    <lineage>
        <taxon>Bacteria</taxon>
        <taxon>Pseudomonadati</taxon>
        <taxon>Spirochaetota</taxon>
        <taxon>Spirochaetia</taxon>
        <taxon>Spirochaetales</taxon>
        <taxon>Sphaerochaetaceae</taxon>
        <taxon>Parasphaerochaeta</taxon>
    </lineage>
</organism>
<dbReference type="STRING" id="760011.Spico_0192"/>
<sequence length="75" mass="8707">MPHITFRVSDQEKSWIDSYAQVNGVSISDAVKTVFFEKLEHEYDLKIIQEFEAEKKSGSLKVYSHNEVGKMLELK</sequence>
<evidence type="ECO:0000313" key="2">
    <source>
        <dbReference type="Proteomes" id="UP000007939"/>
    </source>
</evidence>
<accession>F4GKM0</accession>
<dbReference type="HOGENOM" id="CLU_155311_8_1_12"/>
<dbReference type="InterPro" id="IPR046257">
    <property type="entry name" value="DUF6290"/>
</dbReference>
<name>F4GKM0_PARC1</name>
<reference evidence="1 2" key="2">
    <citation type="journal article" date="2012" name="Stand. Genomic Sci.">
        <title>Complete genome sequence of the termite hindgut bacterium Spirochaeta coccoides type strain (SPN1(T)), reclassification in the genus Sphaerochaeta as Sphaerochaeta coccoides comb. nov. and emendations of the family Spirochaetaceae and the genus Sphaerochaeta.</title>
        <authorList>
            <person name="Abt B."/>
            <person name="Han C."/>
            <person name="Scheuner C."/>
            <person name="Lu M."/>
            <person name="Lapidus A."/>
            <person name="Nolan M."/>
            <person name="Lucas S."/>
            <person name="Hammon N."/>
            <person name="Deshpande S."/>
            <person name="Cheng J.F."/>
            <person name="Tapia R."/>
            <person name="Goodwin L.A."/>
            <person name="Pitluck S."/>
            <person name="Liolios K."/>
            <person name="Pagani I."/>
            <person name="Ivanova N."/>
            <person name="Mavromatis K."/>
            <person name="Mikhailova N."/>
            <person name="Huntemann M."/>
            <person name="Pati A."/>
            <person name="Chen A."/>
            <person name="Palaniappan K."/>
            <person name="Land M."/>
            <person name="Hauser L."/>
            <person name="Brambilla E.M."/>
            <person name="Rohde M."/>
            <person name="Spring S."/>
            <person name="Gronow S."/>
            <person name="Goker M."/>
            <person name="Woyke T."/>
            <person name="Bristow J."/>
            <person name="Eisen J.A."/>
            <person name="Markowitz V."/>
            <person name="Hugenholtz P."/>
            <person name="Kyrpides N.C."/>
            <person name="Klenk H.P."/>
            <person name="Detter J.C."/>
        </authorList>
    </citation>
    <scope>NUCLEOTIDE SEQUENCE [LARGE SCALE GENOMIC DNA]</scope>
    <source>
        <strain evidence="2">ATCC BAA-1237 / DSM 17374 / SPN1</strain>
    </source>
</reference>
<dbReference type="AlphaFoldDB" id="F4GKM0"/>
<reference evidence="2" key="1">
    <citation type="submission" date="2011-04" db="EMBL/GenBank/DDBJ databases">
        <title>The complete genome of Spirochaeta coccoides DSM 17374.</title>
        <authorList>
            <person name="Lucas S."/>
            <person name="Copeland A."/>
            <person name="Lapidus A."/>
            <person name="Bruce D."/>
            <person name="Goodwin L."/>
            <person name="Pitluck S."/>
            <person name="Peters L."/>
            <person name="Kyrpides N."/>
            <person name="Mavromatis K."/>
            <person name="Pagani I."/>
            <person name="Ivanova N."/>
            <person name="Ovchinnikova G."/>
            <person name="Lu M."/>
            <person name="Detter J.C."/>
            <person name="Tapia R."/>
            <person name="Han C."/>
            <person name="Land M."/>
            <person name="Hauser L."/>
            <person name="Markowitz V."/>
            <person name="Cheng J.-F."/>
            <person name="Hugenholtz P."/>
            <person name="Woyke T."/>
            <person name="Wu D."/>
            <person name="Spring S."/>
            <person name="Schroeder M."/>
            <person name="Brambilla E."/>
            <person name="Klenk H.-P."/>
            <person name="Eisen J.A."/>
        </authorList>
    </citation>
    <scope>NUCLEOTIDE SEQUENCE [LARGE SCALE GENOMIC DNA]</scope>
    <source>
        <strain evidence="2">ATCC BAA-1237 / DSM 17374 / SPN1</strain>
    </source>
</reference>
<keyword evidence="2" id="KW-1185">Reference proteome</keyword>
<dbReference type="RefSeq" id="WP_013738825.1">
    <property type="nucleotide sequence ID" value="NC_015436.1"/>
</dbReference>